<evidence type="ECO:0000256" key="1">
    <source>
        <dbReference type="SAM" id="MobiDB-lite"/>
    </source>
</evidence>
<proteinExistence type="predicted"/>
<sequence>MLKGGPFREPARKQAIKSKKQNEFEKPRNDILLDPSTLGFIHMRYRKNKTRICKTNKYLFETRVAGRAVRFTNYSSGPAVSTTSQRNKPDYSVTRGGRVIMLPTNIT</sequence>
<keyword evidence="3" id="KW-1185">Reference proteome</keyword>
<dbReference type="Proteomes" id="UP001283361">
    <property type="component" value="Unassembled WGS sequence"/>
</dbReference>
<evidence type="ECO:0000313" key="3">
    <source>
        <dbReference type="Proteomes" id="UP001283361"/>
    </source>
</evidence>
<reference evidence="2" key="1">
    <citation type="journal article" date="2023" name="G3 (Bethesda)">
        <title>A reference genome for the long-term kleptoplast-retaining sea slug Elysia crispata morphotype clarki.</title>
        <authorList>
            <person name="Eastman K.E."/>
            <person name="Pendleton A.L."/>
            <person name="Shaikh M.A."/>
            <person name="Suttiyut T."/>
            <person name="Ogas R."/>
            <person name="Tomko P."/>
            <person name="Gavelis G."/>
            <person name="Widhalm J.R."/>
            <person name="Wisecaver J.H."/>
        </authorList>
    </citation>
    <scope>NUCLEOTIDE SEQUENCE</scope>
    <source>
        <strain evidence="2">ECLA1</strain>
    </source>
</reference>
<dbReference type="AlphaFoldDB" id="A0AAE1CWJ0"/>
<protein>
    <submittedName>
        <fullName evidence="2">Uncharacterized protein</fullName>
    </submittedName>
</protein>
<evidence type="ECO:0000313" key="2">
    <source>
        <dbReference type="EMBL" id="KAK3740089.1"/>
    </source>
</evidence>
<organism evidence="2 3">
    <name type="scientific">Elysia crispata</name>
    <name type="common">lettuce slug</name>
    <dbReference type="NCBI Taxonomy" id="231223"/>
    <lineage>
        <taxon>Eukaryota</taxon>
        <taxon>Metazoa</taxon>
        <taxon>Spiralia</taxon>
        <taxon>Lophotrochozoa</taxon>
        <taxon>Mollusca</taxon>
        <taxon>Gastropoda</taxon>
        <taxon>Heterobranchia</taxon>
        <taxon>Euthyneura</taxon>
        <taxon>Panpulmonata</taxon>
        <taxon>Sacoglossa</taxon>
        <taxon>Placobranchoidea</taxon>
        <taxon>Plakobranchidae</taxon>
        <taxon>Elysia</taxon>
    </lineage>
</organism>
<accession>A0AAE1CWJ0</accession>
<gene>
    <name evidence="2" type="ORF">RRG08_021374</name>
</gene>
<feature type="region of interest" description="Disordered" evidence="1">
    <location>
        <begin position="1"/>
        <end position="28"/>
    </location>
</feature>
<comment type="caution">
    <text evidence="2">The sequence shown here is derived from an EMBL/GenBank/DDBJ whole genome shotgun (WGS) entry which is preliminary data.</text>
</comment>
<dbReference type="EMBL" id="JAWDGP010006489">
    <property type="protein sequence ID" value="KAK3740089.1"/>
    <property type="molecule type" value="Genomic_DNA"/>
</dbReference>
<name>A0AAE1CWJ0_9GAST</name>